<dbReference type="HOGENOM" id="CLU_1663866_0_0_1"/>
<evidence type="ECO:0000256" key="1">
    <source>
        <dbReference type="SAM" id="MobiDB-lite"/>
    </source>
</evidence>
<dbReference type="EMBL" id="HG670306">
    <property type="protein sequence ID" value="CDM80822.1"/>
    <property type="molecule type" value="Genomic_DNA"/>
</dbReference>
<accession>A0A077RPN0</accession>
<sequence>MASEPFGHAISVVCVQPQVTEPKFTCDLYYNSSTTDDSQHSCSKVRSSSLSDGLPTGYDLIVPKGKVCDEGNGIMLRATIRGKRNVFYDSDSDEEHRALGRSKGNGLNPHHSDPNHERPVPLAARLIPDYSESEDERPLAARFSKICGYER</sequence>
<gene>
    <name evidence="2" type="ORF">TRAES_3BF172200060CFD_c1</name>
</gene>
<feature type="compositionally biased region" description="Basic and acidic residues" evidence="1">
    <location>
        <begin position="110"/>
        <end position="119"/>
    </location>
</feature>
<proteinExistence type="predicted"/>
<organism evidence="2">
    <name type="scientific">Triticum aestivum</name>
    <name type="common">Wheat</name>
    <dbReference type="NCBI Taxonomy" id="4565"/>
    <lineage>
        <taxon>Eukaryota</taxon>
        <taxon>Viridiplantae</taxon>
        <taxon>Streptophyta</taxon>
        <taxon>Embryophyta</taxon>
        <taxon>Tracheophyta</taxon>
        <taxon>Spermatophyta</taxon>
        <taxon>Magnoliopsida</taxon>
        <taxon>Liliopsida</taxon>
        <taxon>Poales</taxon>
        <taxon>Poaceae</taxon>
        <taxon>BOP clade</taxon>
        <taxon>Pooideae</taxon>
        <taxon>Triticodae</taxon>
        <taxon>Triticeae</taxon>
        <taxon>Triticinae</taxon>
        <taxon>Triticum</taxon>
    </lineage>
</organism>
<reference evidence="2" key="1">
    <citation type="journal article" date="2014" name="Science">
        <title>Structural and functional partitioning of bread wheat chromosome 3B.</title>
        <authorList>
            <person name="Choulet F."/>
            <person name="Alberti A."/>
            <person name="Theil S."/>
            <person name="Glover N."/>
            <person name="Barbe V."/>
            <person name="Daron J."/>
            <person name="Pingault L."/>
            <person name="Sourdille P."/>
            <person name="Couloux A."/>
            <person name="Paux E."/>
            <person name="Leroy P."/>
            <person name="Mangenot S."/>
            <person name="Guilhot N."/>
            <person name="Le Gouis J."/>
            <person name="Balfourier F."/>
            <person name="Alaux M."/>
            <person name="Jamilloux V."/>
            <person name="Poulain J."/>
            <person name="Durand C."/>
            <person name="Bellec A."/>
            <person name="Gaspin C."/>
            <person name="Safar J."/>
            <person name="Dolezel J."/>
            <person name="Rogers J."/>
            <person name="Vandepoele K."/>
            <person name="Aury J.M."/>
            <person name="Mayer K."/>
            <person name="Berges H."/>
            <person name="Quesneville H."/>
            <person name="Wincker P."/>
            <person name="Feuillet C."/>
        </authorList>
    </citation>
    <scope>NUCLEOTIDE SEQUENCE</scope>
</reference>
<name>A0A077RPN0_WHEAT</name>
<protein>
    <submittedName>
        <fullName evidence="2">Uncharacterized protein</fullName>
    </submittedName>
</protein>
<dbReference type="AlphaFoldDB" id="A0A077RPN0"/>
<evidence type="ECO:0000313" key="2">
    <source>
        <dbReference type="EMBL" id="CDM80822.1"/>
    </source>
</evidence>
<feature type="region of interest" description="Disordered" evidence="1">
    <location>
        <begin position="91"/>
        <end position="121"/>
    </location>
</feature>